<evidence type="ECO:0000313" key="2">
    <source>
        <dbReference type="Proteomes" id="UP001218188"/>
    </source>
</evidence>
<dbReference type="Proteomes" id="UP001218188">
    <property type="component" value="Unassembled WGS sequence"/>
</dbReference>
<organism evidence="1 2">
    <name type="scientific">Mycena alexandri</name>
    <dbReference type="NCBI Taxonomy" id="1745969"/>
    <lineage>
        <taxon>Eukaryota</taxon>
        <taxon>Fungi</taxon>
        <taxon>Dikarya</taxon>
        <taxon>Basidiomycota</taxon>
        <taxon>Agaricomycotina</taxon>
        <taxon>Agaricomycetes</taxon>
        <taxon>Agaricomycetidae</taxon>
        <taxon>Agaricales</taxon>
        <taxon>Marasmiineae</taxon>
        <taxon>Mycenaceae</taxon>
        <taxon>Mycena</taxon>
    </lineage>
</organism>
<keyword evidence="2" id="KW-1185">Reference proteome</keyword>
<dbReference type="EMBL" id="JARJCM010000052">
    <property type="protein sequence ID" value="KAJ7035196.1"/>
    <property type="molecule type" value="Genomic_DNA"/>
</dbReference>
<gene>
    <name evidence="1" type="ORF">C8F04DRAFT_1182606</name>
</gene>
<accession>A0AAD6X515</accession>
<name>A0AAD6X515_9AGAR</name>
<sequence>MPQSPALREELQHRWNKVARKAGAARLAFVNEIDLEEILRSIGSSFVYLERSYCFVQQSAQIARLSVLENPHSDIQDERKWMGSARTSPHFTGNDSWDLYGTATYFTYPGLIMCAPWPLPRFNPDSDVPSLVDDVTMSKTSSTMEIPKKKPRSSYNIDASEHVIPAPPI</sequence>
<protein>
    <submittedName>
        <fullName evidence="1">Uncharacterized protein</fullName>
    </submittedName>
</protein>
<proteinExistence type="predicted"/>
<dbReference type="AlphaFoldDB" id="A0AAD6X515"/>
<reference evidence="1" key="1">
    <citation type="submission" date="2023-03" db="EMBL/GenBank/DDBJ databases">
        <title>Massive genome expansion in bonnet fungi (Mycena s.s.) driven by repeated elements and novel gene families across ecological guilds.</title>
        <authorList>
            <consortium name="Lawrence Berkeley National Laboratory"/>
            <person name="Harder C.B."/>
            <person name="Miyauchi S."/>
            <person name="Viragh M."/>
            <person name="Kuo A."/>
            <person name="Thoen E."/>
            <person name="Andreopoulos B."/>
            <person name="Lu D."/>
            <person name="Skrede I."/>
            <person name="Drula E."/>
            <person name="Henrissat B."/>
            <person name="Morin E."/>
            <person name="Kohler A."/>
            <person name="Barry K."/>
            <person name="LaButti K."/>
            <person name="Morin E."/>
            <person name="Salamov A."/>
            <person name="Lipzen A."/>
            <person name="Mereny Z."/>
            <person name="Hegedus B."/>
            <person name="Baldrian P."/>
            <person name="Stursova M."/>
            <person name="Weitz H."/>
            <person name="Taylor A."/>
            <person name="Grigoriev I.V."/>
            <person name="Nagy L.G."/>
            <person name="Martin F."/>
            <person name="Kauserud H."/>
        </authorList>
    </citation>
    <scope>NUCLEOTIDE SEQUENCE</scope>
    <source>
        <strain evidence="1">CBHHK200</strain>
    </source>
</reference>
<comment type="caution">
    <text evidence="1">The sequence shown here is derived from an EMBL/GenBank/DDBJ whole genome shotgun (WGS) entry which is preliminary data.</text>
</comment>
<evidence type="ECO:0000313" key="1">
    <source>
        <dbReference type="EMBL" id="KAJ7035196.1"/>
    </source>
</evidence>